<dbReference type="PANTHER" id="PTHR43802:SF1">
    <property type="entry name" value="IP11341P-RELATED"/>
    <property type="match status" value="1"/>
</dbReference>
<dbReference type="Pfam" id="PF00378">
    <property type="entry name" value="ECH_1"/>
    <property type="match status" value="1"/>
</dbReference>
<dbReference type="GO" id="GO:0003824">
    <property type="term" value="F:catalytic activity"/>
    <property type="evidence" value="ECO:0007669"/>
    <property type="project" value="InterPro"/>
</dbReference>
<dbReference type="Proteomes" id="UP000501128">
    <property type="component" value="Chromosome"/>
</dbReference>
<dbReference type="PROSITE" id="PS00166">
    <property type="entry name" value="ENOYL_COA_HYDRATASE"/>
    <property type="match status" value="1"/>
</dbReference>
<dbReference type="InterPro" id="IPR029045">
    <property type="entry name" value="ClpP/crotonase-like_dom_sf"/>
</dbReference>
<dbReference type="PANTHER" id="PTHR43802">
    <property type="entry name" value="ENOYL-COA HYDRATASE"/>
    <property type="match status" value="1"/>
</dbReference>
<sequence>MLPATIHTEIRDNILIVKLNRPEKRNALNDETVLGIEQVFSDIPAGIGCAIIYGEGDHFSAGLDLSALTERDAVQGLHHSRMWHRALDRVQFGTVPVIAVLHGACVGGGLELASACHIRVAETSTFYALPEGQRGIFVGGGASVRVPKLIGMARMTDMMLTGRVYRADEGERIGLSQYVVEAGQGLEHALTLAKKIAWNAGMTNYALMHVLPRIVDSGQTEGLLIESLMAAIAQQAPEAKARLHDFLAGRTPKVGQ</sequence>
<proteinExistence type="inferred from homology"/>
<organism evidence="3 4">
    <name type="scientific">Spirosoma rhododendri</name>
    <dbReference type="NCBI Taxonomy" id="2728024"/>
    <lineage>
        <taxon>Bacteria</taxon>
        <taxon>Pseudomonadati</taxon>
        <taxon>Bacteroidota</taxon>
        <taxon>Cytophagia</taxon>
        <taxon>Cytophagales</taxon>
        <taxon>Cytophagaceae</taxon>
        <taxon>Spirosoma</taxon>
    </lineage>
</organism>
<evidence type="ECO:0000256" key="2">
    <source>
        <dbReference type="RuleBase" id="RU003707"/>
    </source>
</evidence>
<name>A0A7L5DRW3_9BACT</name>
<dbReference type="SUPFAM" id="SSF52096">
    <property type="entry name" value="ClpP/crotonase"/>
    <property type="match status" value="1"/>
</dbReference>
<dbReference type="Gene3D" id="1.10.12.10">
    <property type="entry name" value="Lyase 2-enoyl-coa Hydratase, Chain A, domain 2"/>
    <property type="match status" value="1"/>
</dbReference>
<gene>
    <name evidence="3" type="ORF">HH216_17380</name>
</gene>
<comment type="similarity">
    <text evidence="1 2">Belongs to the enoyl-CoA hydratase/isomerase family.</text>
</comment>
<evidence type="ECO:0000256" key="1">
    <source>
        <dbReference type="ARBA" id="ARBA00005254"/>
    </source>
</evidence>
<reference evidence="3 4" key="1">
    <citation type="submission" date="2020-04" db="EMBL/GenBank/DDBJ databases">
        <title>Genome sequencing of novel species.</title>
        <authorList>
            <person name="Heo J."/>
            <person name="Kim S.-J."/>
            <person name="Kim J.-S."/>
            <person name="Hong S.-B."/>
            <person name="Kwon S.-W."/>
        </authorList>
    </citation>
    <scope>NUCLEOTIDE SEQUENCE [LARGE SCALE GENOMIC DNA]</scope>
    <source>
        <strain evidence="3 4">CJU-R4</strain>
    </source>
</reference>
<accession>A0A7L5DRW3</accession>
<dbReference type="CDD" id="cd06558">
    <property type="entry name" value="crotonase-like"/>
    <property type="match status" value="1"/>
</dbReference>
<dbReference type="GO" id="GO:0006635">
    <property type="term" value="P:fatty acid beta-oxidation"/>
    <property type="evidence" value="ECO:0007669"/>
    <property type="project" value="UniProtKB-UniPathway"/>
</dbReference>
<evidence type="ECO:0000313" key="3">
    <source>
        <dbReference type="EMBL" id="QJD79983.1"/>
    </source>
</evidence>
<dbReference type="UniPathway" id="UPA00659"/>
<dbReference type="InterPro" id="IPR014748">
    <property type="entry name" value="Enoyl-CoA_hydra_C"/>
</dbReference>
<dbReference type="AlphaFoldDB" id="A0A7L5DRW3"/>
<protein>
    <submittedName>
        <fullName evidence="3">Crotonase/enoyl-CoA hydratase family protein</fullName>
    </submittedName>
</protein>
<keyword evidence="4" id="KW-1185">Reference proteome</keyword>
<dbReference type="RefSeq" id="WP_169551944.1">
    <property type="nucleotide sequence ID" value="NZ_CP051677.1"/>
</dbReference>
<dbReference type="EMBL" id="CP051677">
    <property type="protein sequence ID" value="QJD79983.1"/>
    <property type="molecule type" value="Genomic_DNA"/>
</dbReference>
<dbReference type="InterPro" id="IPR018376">
    <property type="entry name" value="Enoyl-CoA_hyd/isom_CS"/>
</dbReference>
<dbReference type="KEGG" id="srho:HH216_17380"/>
<dbReference type="InterPro" id="IPR001753">
    <property type="entry name" value="Enoyl-CoA_hydra/iso"/>
</dbReference>
<dbReference type="Gene3D" id="3.90.226.10">
    <property type="entry name" value="2-enoyl-CoA Hydratase, Chain A, domain 1"/>
    <property type="match status" value="1"/>
</dbReference>
<dbReference type="NCBIfam" id="NF006013">
    <property type="entry name" value="PRK08150.1"/>
    <property type="match status" value="1"/>
</dbReference>
<evidence type="ECO:0000313" key="4">
    <source>
        <dbReference type="Proteomes" id="UP000501128"/>
    </source>
</evidence>